<feature type="region of interest" description="Disordered" evidence="1">
    <location>
        <begin position="861"/>
        <end position="902"/>
    </location>
</feature>
<gene>
    <name evidence="3" type="ORF">I206_07125</name>
    <name evidence="4" type="ORF">I206_106324</name>
</gene>
<reference evidence="4" key="4">
    <citation type="submission" date="2024-02" db="EMBL/GenBank/DDBJ databases">
        <title>Comparative genomics of Cryptococcus and Kwoniella reveals pathogenesis evolution and contrasting modes of karyotype evolution via chromosome fusion or intercentromeric recombination.</title>
        <authorList>
            <person name="Coelho M.A."/>
            <person name="David-Palma M."/>
            <person name="Shea T."/>
            <person name="Bowers K."/>
            <person name="McGinley-Smith S."/>
            <person name="Mohammad A.W."/>
            <person name="Gnirke A."/>
            <person name="Yurkov A.M."/>
            <person name="Nowrousian M."/>
            <person name="Sun S."/>
            <person name="Cuomo C.A."/>
            <person name="Heitman J."/>
        </authorList>
    </citation>
    <scope>NUCLEOTIDE SEQUENCE</scope>
    <source>
        <strain evidence="4">CBS 10737</strain>
    </source>
</reference>
<feature type="region of interest" description="Disordered" evidence="1">
    <location>
        <begin position="160"/>
        <end position="190"/>
    </location>
</feature>
<dbReference type="GeneID" id="30175494"/>
<protein>
    <submittedName>
        <fullName evidence="3">Uncharacterized protein</fullName>
    </submittedName>
</protein>
<dbReference type="Proteomes" id="UP000094020">
    <property type="component" value="Chromosome 9"/>
</dbReference>
<evidence type="ECO:0000313" key="4">
    <source>
        <dbReference type="EMBL" id="WWC72362.1"/>
    </source>
</evidence>
<reference evidence="3" key="3">
    <citation type="submission" date="2016-07" db="EMBL/GenBank/DDBJ databases">
        <title>Evolution of pathogenesis and genome organization in the Tremellales.</title>
        <authorList>
            <person name="Cuomo C."/>
            <person name="Litvintseva A."/>
            <person name="Heitman J."/>
            <person name="Chen Y."/>
            <person name="Sun S."/>
            <person name="Springer D."/>
            <person name="Dromer F."/>
            <person name="Young S."/>
            <person name="Zeng Q."/>
            <person name="Chapman S."/>
            <person name="Gujja S."/>
            <person name="Saif S."/>
            <person name="Birren B."/>
        </authorList>
    </citation>
    <scope>NUCLEOTIDE SEQUENCE</scope>
    <source>
        <strain evidence="3">CBS 10737</strain>
    </source>
</reference>
<feature type="compositionally biased region" description="Polar residues" evidence="1">
    <location>
        <begin position="383"/>
        <end position="398"/>
    </location>
</feature>
<dbReference type="OrthoDB" id="2564695at2759"/>
<feature type="transmembrane region" description="Helical" evidence="2">
    <location>
        <begin position="1084"/>
        <end position="1106"/>
    </location>
</feature>
<evidence type="ECO:0000256" key="2">
    <source>
        <dbReference type="SAM" id="Phobius"/>
    </source>
</evidence>
<keyword evidence="2" id="KW-0812">Transmembrane</keyword>
<feature type="compositionally biased region" description="Low complexity" evidence="1">
    <location>
        <begin position="861"/>
        <end position="871"/>
    </location>
</feature>
<feature type="region of interest" description="Disordered" evidence="1">
    <location>
        <begin position="379"/>
        <end position="420"/>
    </location>
</feature>
<feature type="region of interest" description="Disordered" evidence="1">
    <location>
        <begin position="1"/>
        <end position="51"/>
    </location>
</feature>
<reference evidence="3" key="1">
    <citation type="submission" date="2013-07" db="EMBL/GenBank/DDBJ databases">
        <title>The Genome Sequence of Cryptococcus pinus CBS10737.</title>
        <authorList>
            <consortium name="The Broad Institute Genome Sequencing Platform"/>
            <person name="Cuomo C."/>
            <person name="Litvintseva A."/>
            <person name="Chen Y."/>
            <person name="Heitman J."/>
            <person name="Sun S."/>
            <person name="Springer D."/>
            <person name="Dromer F."/>
            <person name="Young S.K."/>
            <person name="Zeng Q."/>
            <person name="Gargeya S."/>
            <person name="Fitzgerald M."/>
            <person name="Abouelleil A."/>
            <person name="Alvarado L."/>
            <person name="Berlin A.M."/>
            <person name="Chapman S.B."/>
            <person name="Dewar J."/>
            <person name="Goldberg J."/>
            <person name="Griggs A."/>
            <person name="Gujja S."/>
            <person name="Hansen M."/>
            <person name="Howarth C."/>
            <person name="Imamovic A."/>
            <person name="Larimer J."/>
            <person name="McCowan C."/>
            <person name="Murphy C."/>
            <person name="Pearson M."/>
            <person name="Priest M."/>
            <person name="Roberts A."/>
            <person name="Saif S."/>
            <person name="Shea T."/>
            <person name="Sykes S."/>
            <person name="Wortman J."/>
            <person name="Nusbaum C."/>
            <person name="Birren B."/>
        </authorList>
    </citation>
    <scope>NUCLEOTIDE SEQUENCE [LARGE SCALE GENOMIC DNA]</scope>
    <source>
        <strain evidence="3">CBS 10737</strain>
    </source>
</reference>
<evidence type="ECO:0000313" key="3">
    <source>
        <dbReference type="EMBL" id="OCF46738.1"/>
    </source>
</evidence>
<accession>A0A1B9HTZ3</accession>
<evidence type="ECO:0000313" key="5">
    <source>
        <dbReference type="Proteomes" id="UP000094020"/>
    </source>
</evidence>
<dbReference type="EMBL" id="CP144527">
    <property type="protein sequence ID" value="WWC72362.1"/>
    <property type="molecule type" value="Genomic_DNA"/>
</dbReference>
<dbReference type="EMBL" id="KI894015">
    <property type="protein sequence ID" value="OCF46738.1"/>
    <property type="molecule type" value="Genomic_DNA"/>
</dbReference>
<feature type="compositionally biased region" description="Polar residues" evidence="1">
    <location>
        <begin position="33"/>
        <end position="50"/>
    </location>
</feature>
<dbReference type="AlphaFoldDB" id="A0A1B9HTZ3"/>
<keyword evidence="5" id="KW-1185">Reference proteome</keyword>
<proteinExistence type="predicted"/>
<name>A0A1B9HTZ3_9TREE</name>
<evidence type="ECO:0000256" key="1">
    <source>
        <dbReference type="SAM" id="MobiDB-lite"/>
    </source>
</evidence>
<feature type="region of interest" description="Disordered" evidence="1">
    <location>
        <begin position="345"/>
        <end position="364"/>
    </location>
</feature>
<sequence length="1107" mass="123932">MLSEITNLPPLPPSPCSSSSRRRDSSIRLSFHPENQVQSSPNSSKIGTKSNIKKMPSSMRLFQEQHLNEFAHLHLNEQEPQNSEEREKLLAVERDKLEEARRIGRAKRQTMAHHSSSYSDDKENIDSHAGWRPLSLLARRQPSNKPTTLLVNPTIRPLNQNQRQRRYSNRTDINTPTEIDTPDLSSHLPSEIDINSPDLALITPNQLGLALGCESPPPLPVKSKARQEVQPAKLDENNSVQSSTYSWASSFSGETVELRTAAHYVPSISEEQYTPETGEEVEEILDSPEKVKRRRKRIVAIAHTVRQLEGIGSRDVEDPNFYHQLVKAWNERPGKVQPQEAIWSPSTIYTSPPPIPPRPNQTGLVDPYLAPPAWLAPPLLSPVDTNQQASNSPVPSSNLEHRTPNPEDGGSYDEHSNESYASSNPFRYSYASSIHDLAFAEALQHGNKLMSEKAWLKSPLFDQGTWFDANTPSAPIPVGQFSMAPRIPSPMPNESPSKSSENDAEFACVPSYSHDQKTLRRQNNNINRMKAQDQQFGAPVAIDDAPQAGLSSAPTNWGLGFLGNWLKDELKDDPQAQEGFHNGEEGLKYHRELPEYKVNTRQNSKISSFLAEGDIAGVSNSDDHIYHQQKQSLQSPKQQEITTEMDEMISMESIPLSTNSNLNLVLPPPLPTPEIEIIAQQTGQTKEMISPKQPEECIVIAKEYQLSNPYPRQNYSTPSDILHLQAPAQIQSQQYQHLDLQSTMNLNDRTLHQLQNLQSLGNGDLEVEVEVNPLDLQVQNQDLVSKSKADQEESWDSSEISSYQYQYIHRTSPLKIQHHDKISPPFQPQSQQERTTPVTLTMNIPRLQDLPPLPLSPTITTTDTPPRTPISLQRPNLPPLPPTPKYRRATPPLLINSSSSKRDQEILKSIKGSDKVGVGCHQDQPLVPLPNQLNRHLNYVHSSYLPYTGRDIASMKMGMGTIEVLREDHPSYPAASASTENSQSADASTSTIAEIDTNLRNHAIDQNDIEKALPQGSESKKQSRTGHTMFIMGFICPILWFIGGWGITRIPNSNLSSSEMEKTTTRRRFGIFDHPDSMIRKCRYAAIISIPIILVVVAIIIVLILVL</sequence>
<dbReference type="RefSeq" id="XP_019007957.1">
    <property type="nucleotide sequence ID" value="XM_019158819.1"/>
</dbReference>
<reference evidence="4" key="2">
    <citation type="submission" date="2013-07" db="EMBL/GenBank/DDBJ databases">
        <authorList>
            <consortium name="The Broad Institute Genome Sequencing Platform"/>
            <person name="Cuomo C."/>
            <person name="Litvintseva A."/>
            <person name="Chen Y."/>
            <person name="Heitman J."/>
            <person name="Sun S."/>
            <person name="Springer D."/>
            <person name="Dromer F."/>
            <person name="Young S.K."/>
            <person name="Zeng Q."/>
            <person name="Gargeya S."/>
            <person name="Fitzgerald M."/>
            <person name="Abouelleil A."/>
            <person name="Alvarado L."/>
            <person name="Berlin A.M."/>
            <person name="Chapman S.B."/>
            <person name="Dewar J."/>
            <person name="Goldberg J."/>
            <person name="Griggs A."/>
            <person name="Gujja S."/>
            <person name="Hansen M."/>
            <person name="Howarth C."/>
            <person name="Imamovic A."/>
            <person name="Larimer J."/>
            <person name="McCowan C."/>
            <person name="Murphy C."/>
            <person name="Pearson M."/>
            <person name="Priest M."/>
            <person name="Roberts A."/>
            <person name="Saif S."/>
            <person name="Shea T."/>
            <person name="Sykes S."/>
            <person name="Wortman J."/>
            <person name="Nusbaum C."/>
            <person name="Birren B."/>
        </authorList>
    </citation>
    <scope>NUCLEOTIDE SEQUENCE</scope>
    <source>
        <strain evidence="4">CBS 10737</strain>
    </source>
</reference>
<dbReference type="KEGG" id="kpin:30175494"/>
<feature type="region of interest" description="Disordered" evidence="1">
    <location>
        <begin position="104"/>
        <end position="124"/>
    </location>
</feature>
<keyword evidence="2" id="KW-1133">Transmembrane helix</keyword>
<feature type="transmembrane region" description="Helical" evidence="2">
    <location>
        <begin position="1029"/>
        <end position="1048"/>
    </location>
</feature>
<organism evidence="3">
    <name type="scientific">Kwoniella pini CBS 10737</name>
    <dbReference type="NCBI Taxonomy" id="1296096"/>
    <lineage>
        <taxon>Eukaryota</taxon>
        <taxon>Fungi</taxon>
        <taxon>Dikarya</taxon>
        <taxon>Basidiomycota</taxon>
        <taxon>Agaricomycotina</taxon>
        <taxon>Tremellomycetes</taxon>
        <taxon>Tremellales</taxon>
        <taxon>Cryptococcaceae</taxon>
        <taxon>Kwoniella</taxon>
    </lineage>
</organism>
<keyword evidence="2" id="KW-0472">Membrane</keyword>
<dbReference type="STRING" id="1296096.A0A1B9HTZ3"/>
<feature type="compositionally biased region" description="Polar residues" evidence="1">
    <location>
        <begin position="171"/>
        <end position="188"/>
    </location>
</feature>